<evidence type="ECO:0000256" key="3">
    <source>
        <dbReference type="ARBA" id="ARBA00022475"/>
    </source>
</evidence>
<reference evidence="21 22" key="1">
    <citation type="journal article" date="2018" name="Sci. Rep.">
        <title>Comparative analysis of the Pocillopora damicornis genome highlights role of immune system in coral evolution.</title>
        <authorList>
            <person name="Cunning R."/>
            <person name="Bay R.A."/>
            <person name="Gillette P."/>
            <person name="Baker A.C."/>
            <person name="Traylor-Knowles N."/>
        </authorList>
    </citation>
    <scope>NUCLEOTIDE SEQUENCE [LARGE SCALE GENOMIC DNA]</scope>
    <source>
        <strain evidence="21">RSMAS</strain>
        <tissue evidence="21">Whole animal</tissue>
    </source>
</reference>
<keyword evidence="16" id="KW-0325">Glycoprotein</keyword>
<evidence type="ECO:0000256" key="17">
    <source>
        <dbReference type="PROSITE-ProRule" id="PRU00479"/>
    </source>
</evidence>
<feature type="domain" description="Fibronectin type-II" evidence="20">
    <location>
        <begin position="483"/>
        <end position="529"/>
    </location>
</feature>
<organism evidence="21 22">
    <name type="scientific">Pocillopora damicornis</name>
    <name type="common">Cauliflower coral</name>
    <name type="synonym">Millepora damicornis</name>
    <dbReference type="NCBI Taxonomy" id="46731"/>
    <lineage>
        <taxon>Eukaryota</taxon>
        <taxon>Metazoa</taxon>
        <taxon>Cnidaria</taxon>
        <taxon>Anthozoa</taxon>
        <taxon>Hexacorallia</taxon>
        <taxon>Scleractinia</taxon>
        <taxon>Astrocoeniina</taxon>
        <taxon>Pocilloporidae</taxon>
        <taxon>Pocillopora</taxon>
    </lineage>
</organism>
<dbReference type="GO" id="GO:0005886">
    <property type="term" value="C:plasma membrane"/>
    <property type="evidence" value="ECO:0007669"/>
    <property type="project" value="UniProtKB-SubCell"/>
</dbReference>
<dbReference type="STRING" id="46731.A0A3M6UIZ7"/>
<dbReference type="PANTHER" id="PTHR31535:SF3">
    <property type="entry name" value="REGULATORY PROTEIN ZESTE"/>
    <property type="match status" value="1"/>
</dbReference>
<comment type="caution">
    <text evidence="17">Lacks conserved residue(s) required for the propagation of feature annotation.</text>
</comment>
<dbReference type="AlphaFoldDB" id="A0A3M6UIZ7"/>
<keyword evidence="8" id="KW-0547">Nucleotide-binding</keyword>
<dbReference type="Pfam" id="PF12810">
    <property type="entry name" value="ALK_LTK_GRD"/>
    <property type="match status" value="3"/>
</dbReference>
<feature type="domain" description="Apple" evidence="19">
    <location>
        <begin position="828"/>
        <end position="917"/>
    </location>
</feature>
<accession>A0A3M6UIZ7</accession>
<dbReference type="GO" id="GO:0005524">
    <property type="term" value="F:ATP binding"/>
    <property type="evidence" value="ECO:0007669"/>
    <property type="project" value="UniProtKB-KW"/>
</dbReference>
<keyword evidence="22" id="KW-1185">Reference proteome</keyword>
<dbReference type="SMART" id="SM00059">
    <property type="entry name" value="FN2"/>
    <property type="match status" value="1"/>
</dbReference>
<evidence type="ECO:0000256" key="10">
    <source>
        <dbReference type="ARBA" id="ARBA00022840"/>
    </source>
</evidence>
<evidence type="ECO:0000313" key="21">
    <source>
        <dbReference type="EMBL" id="RMX53616.1"/>
    </source>
</evidence>
<evidence type="ECO:0000256" key="12">
    <source>
        <dbReference type="ARBA" id="ARBA00023136"/>
    </source>
</evidence>
<keyword evidence="12" id="KW-0472">Membrane</keyword>
<feature type="compositionally biased region" description="Gly residues" evidence="18">
    <location>
        <begin position="685"/>
        <end position="694"/>
    </location>
</feature>
<evidence type="ECO:0000256" key="2">
    <source>
        <dbReference type="ARBA" id="ARBA00011902"/>
    </source>
</evidence>
<sequence length="1234" mass="126565">MASSTSFKLVESFLSIREGVLLKGHPMQWQRTTSFFSCAHLCLRKEGCRYINYKASTETEGVCELLKDTSRDHNNGYIDGPGWFHGQIVHSRVSARTGSNTPDFKFTFTTLGAVGSNGPIDSYGYKGTTLQGKIKIKNGIQLWTVPLSGSYVIEAWGASGAEGRQSADVSATTRAGGKGAYVRATFVLTRGKVLKILVGQTGCTGKVGSPLPGGGGGGTFITSSTDVPLIIAGGGGGGVAQPGNLHEGDPGQTTRNGSQAGGSNGSGGNLSQQGSPLALLECGAGGGLNGNGKSRMIWVGGKGFTNGGNGGNSPIEGHGGFGGGGAAWRYPGAGGGYSGGGVVKDKNETIAGGGGSFNTAKNRTAISIMFVFQAILFVFLQSGRSEMIKRSAFFNTDENVKLESNEIISRQTSRSVLSCSQKCLSEPLCLVFNYGSSSVNRGICELYKTSSDGLKLIHEPGWLCGHLHGPKKVFKECKTWRTKDGGCCVFPFLYHGENRHSCVVDKLLGLWCSTTDNFDVGKTRGVCEDFKFTFTTLGAVGSNGPTGISGYKGTTLQGKIRIENGIQLWTVPLSGSYVIEAWGASGAEGRQSDKVSAVTRPGGKGAYVKGTFNLTRGKELKILVGQRGSRGKTGSPLPGGGGGGTFITSSADAPLIIAGGGGGGVAQPENFHEGDSGQTTRNGSQAGGADGYGGNLYEKGSPSASFECGAGGGLNGDGKSGEIDEGGKGFINGGKGGNSPIGGYGGFGGGGAAWRYPGAGGGYSGGGVVKDKKETIAGGGGSFNTGANPKKGEGLGGDGKVIITLLEAEKEKFQNMNLAILLQTVILCSSPPRSQSLLSLQIKEGFHLVGHVIDRRKAPSVLSCAQLCLKRRHICRSLNYRNNERNMVCELNDKGTDSRGYTSLVPTSGFIFAELINLTAHYRPSNSKGKHCTENSSVGSNNTLEARTNFTFTTLGALGPTGPKFTYGYQGTPLEGKVTLQNGIQLWQVPLTGSYVIEAWGASGADGREGGYGQGDRRIAAGGKGAYMKGTFNLTRGTTLKILVGQTGGRSNTGANLPGAGGGGTFITSLSDIPFIIAGGGGGGYAYWRTTKDGDPGQIYGTGSRHGGSEGAGGELYDRVYPSGSLESGAGGGLKEDGESGNFAEGGKRFVVGGEGGRLKYGGSGGLGGFGGGGAAYRYPGAGGGYSGGGVVKDRKYTIAGGGGSFNGGADQEKGKGVKQGDGKVIITLVHKAN</sequence>
<evidence type="ECO:0000256" key="16">
    <source>
        <dbReference type="ARBA" id="ARBA00023180"/>
    </source>
</evidence>
<evidence type="ECO:0000259" key="19">
    <source>
        <dbReference type="PROSITE" id="PS50948"/>
    </source>
</evidence>
<dbReference type="SUPFAM" id="SSF57440">
    <property type="entry name" value="Kringle-like"/>
    <property type="match status" value="1"/>
</dbReference>
<dbReference type="SUPFAM" id="SSF57414">
    <property type="entry name" value="Hairpin loop containing domain-like"/>
    <property type="match status" value="1"/>
</dbReference>
<evidence type="ECO:0000256" key="9">
    <source>
        <dbReference type="ARBA" id="ARBA00022777"/>
    </source>
</evidence>
<keyword evidence="9" id="KW-0418">Kinase</keyword>
<keyword evidence="3" id="KW-1003">Cell membrane</keyword>
<dbReference type="InterPro" id="IPR003609">
    <property type="entry name" value="Pan_app"/>
</dbReference>
<evidence type="ECO:0000256" key="15">
    <source>
        <dbReference type="ARBA" id="ARBA00023170"/>
    </source>
</evidence>
<keyword evidence="14" id="KW-1015">Disulfide bond</keyword>
<feature type="compositionally biased region" description="Gly residues" evidence="18">
    <location>
        <begin position="259"/>
        <end position="268"/>
    </location>
</feature>
<evidence type="ECO:0000256" key="11">
    <source>
        <dbReference type="ARBA" id="ARBA00022989"/>
    </source>
</evidence>
<dbReference type="PROSITE" id="PS51092">
    <property type="entry name" value="FN2_2"/>
    <property type="match status" value="1"/>
</dbReference>
<comment type="caution">
    <text evidence="21">The sequence shown here is derived from an EMBL/GenBank/DDBJ whole genome shotgun (WGS) entry which is preliminary data.</text>
</comment>
<keyword evidence="13" id="KW-0829">Tyrosine-protein kinase</keyword>
<evidence type="ECO:0000256" key="8">
    <source>
        <dbReference type="ARBA" id="ARBA00022741"/>
    </source>
</evidence>
<dbReference type="InterPro" id="IPR000562">
    <property type="entry name" value="FN_type2_dom"/>
</dbReference>
<evidence type="ECO:0000256" key="5">
    <source>
        <dbReference type="ARBA" id="ARBA00022692"/>
    </source>
</evidence>
<keyword evidence="7" id="KW-0677">Repeat</keyword>
<evidence type="ECO:0000256" key="18">
    <source>
        <dbReference type="SAM" id="MobiDB-lite"/>
    </source>
</evidence>
<dbReference type="SMART" id="SM00473">
    <property type="entry name" value="PAN_AP"/>
    <property type="match status" value="2"/>
</dbReference>
<evidence type="ECO:0000256" key="14">
    <source>
        <dbReference type="ARBA" id="ARBA00023157"/>
    </source>
</evidence>
<evidence type="ECO:0000256" key="7">
    <source>
        <dbReference type="ARBA" id="ARBA00022737"/>
    </source>
</evidence>
<gene>
    <name evidence="21" type="ORF">pdam_00000255</name>
</gene>
<keyword evidence="10" id="KW-0067">ATP-binding</keyword>
<dbReference type="Gene3D" id="2.10.10.10">
    <property type="entry name" value="Fibronectin, type II, collagen-binding"/>
    <property type="match status" value="1"/>
</dbReference>
<dbReference type="Gene3D" id="3.50.4.10">
    <property type="entry name" value="Hepatocyte Growth Factor"/>
    <property type="match status" value="1"/>
</dbReference>
<protein>
    <recommendedName>
        <fullName evidence="2">receptor protein-tyrosine kinase</fullName>
        <ecNumber evidence="2">2.7.10.1</ecNumber>
    </recommendedName>
</protein>
<comment type="subcellular location">
    <subcellularLocation>
        <location evidence="1">Cell membrane</location>
        <topology evidence="1">Single-pass type I membrane protein</topology>
    </subcellularLocation>
</comment>
<dbReference type="CDD" id="cd01099">
    <property type="entry name" value="PAN_AP_HGF"/>
    <property type="match status" value="1"/>
</dbReference>
<dbReference type="Pfam" id="PF00040">
    <property type="entry name" value="fn2"/>
    <property type="match status" value="1"/>
</dbReference>
<evidence type="ECO:0000313" key="22">
    <source>
        <dbReference type="Proteomes" id="UP000275408"/>
    </source>
</evidence>
<feature type="region of interest" description="Disordered" evidence="18">
    <location>
        <begin position="626"/>
        <end position="645"/>
    </location>
</feature>
<keyword evidence="6" id="KW-0732">Signal</keyword>
<dbReference type="EC" id="2.7.10.1" evidence="2"/>
<dbReference type="PROSITE" id="PS50948">
    <property type="entry name" value="PAN"/>
    <property type="match status" value="1"/>
</dbReference>
<feature type="region of interest" description="Disordered" evidence="18">
    <location>
        <begin position="238"/>
        <end position="272"/>
    </location>
</feature>
<dbReference type="InterPro" id="IPR013806">
    <property type="entry name" value="Kringle-like"/>
</dbReference>
<proteinExistence type="predicted"/>
<evidence type="ECO:0000256" key="13">
    <source>
        <dbReference type="ARBA" id="ARBA00023137"/>
    </source>
</evidence>
<evidence type="ECO:0000259" key="20">
    <source>
        <dbReference type="PROSITE" id="PS51092"/>
    </source>
</evidence>
<dbReference type="PANTHER" id="PTHR31535">
    <property type="match status" value="1"/>
</dbReference>
<dbReference type="EMBL" id="RCHS01001413">
    <property type="protein sequence ID" value="RMX53616.1"/>
    <property type="molecule type" value="Genomic_DNA"/>
</dbReference>
<keyword evidence="5" id="KW-0812">Transmembrane</keyword>
<keyword evidence="15" id="KW-0675">Receptor</keyword>
<dbReference type="Pfam" id="PF00024">
    <property type="entry name" value="PAN_1"/>
    <property type="match status" value="2"/>
</dbReference>
<dbReference type="Proteomes" id="UP000275408">
    <property type="component" value="Unassembled WGS sequence"/>
</dbReference>
<keyword evidence="4" id="KW-0808">Transferase</keyword>
<evidence type="ECO:0000256" key="4">
    <source>
        <dbReference type="ARBA" id="ARBA00022679"/>
    </source>
</evidence>
<dbReference type="InterPro" id="IPR055163">
    <property type="entry name" value="ALK/LTK-like_GRD"/>
</dbReference>
<dbReference type="InterPro" id="IPR036943">
    <property type="entry name" value="FN_type2_sf"/>
</dbReference>
<evidence type="ECO:0000256" key="1">
    <source>
        <dbReference type="ARBA" id="ARBA00004251"/>
    </source>
</evidence>
<keyword evidence="11" id="KW-1133">Transmembrane helix</keyword>
<name>A0A3M6UIZ7_POCDA</name>
<dbReference type="OrthoDB" id="73209at2759"/>
<evidence type="ECO:0000256" key="6">
    <source>
        <dbReference type="ARBA" id="ARBA00022729"/>
    </source>
</evidence>
<feature type="region of interest" description="Disordered" evidence="18">
    <location>
        <begin position="658"/>
        <end position="696"/>
    </location>
</feature>
<dbReference type="GO" id="GO:0004714">
    <property type="term" value="F:transmembrane receptor protein tyrosine kinase activity"/>
    <property type="evidence" value="ECO:0007669"/>
    <property type="project" value="UniProtKB-EC"/>
</dbReference>